<evidence type="ECO:0000313" key="3">
    <source>
        <dbReference type="EMBL" id="KAK6497342.1"/>
    </source>
</evidence>
<organism evidence="3 4">
    <name type="scientific">Arthrobotrys musiformis</name>
    <dbReference type="NCBI Taxonomy" id="47236"/>
    <lineage>
        <taxon>Eukaryota</taxon>
        <taxon>Fungi</taxon>
        <taxon>Dikarya</taxon>
        <taxon>Ascomycota</taxon>
        <taxon>Pezizomycotina</taxon>
        <taxon>Orbiliomycetes</taxon>
        <taxon>Orbiliales</taxon>
        <taxon>Orbiliaceae</taxon>
        <taxon>Arthrobotrys</taxon>
    </lineage>
</organism>
<evidence type="ECO:0000256" key="1">
    <source>
        <dbReference type="SAM" id="Coils"/>
    </source>
</evidence>
<dbReference type="EMBL" id="JAVHJL010000009">
    <property type="protein sequence ID" value="KAK6497342.1"/>
    <property type="molecule type" value="Genomic_DNA"/>
</dbReference>
<feature type="region of interest" description="Disordered" evidence="2">
    <location>
        <begin position="135"/>
        <end position="183"/>
    </location>
</feature>
<feature type="region of interest" description="Disordered" evidence="2">
    <location>
        <begin position="1"/>
        <end position="57"/>
    </location>
</feature>
<feature type="compositionally biased region" description="Polar residues" evidence="2">
    <location>
        <begin position="42"/>
        <end position="57"/>
    </location>
</feature>
<evidence type="ECO:0000256" key="2">
    <source>
        <dbReference type="SAM" id="MobiDB-lite"/>
    </source>
</evidence>
<keyword evidence="1" id="KW-0175">Coiled coil</keyword>
<proteinExistence type="predicted"/>
<gene>
    <name evidence="3" type="ORF">TWF481_011755</name>
</gene>
<dbReference type="AlphaFoldDB" id="A0AAV9VW40"/>
<protein>
    <submittedName>
        <fullName evidence="3">Uncharacterized protein</fullName>
    </submittedName>
</protein>
<dbReference type="Proteomes" id="UP001370758">
    <property type="component" value="Unassembled WGS sequence"/>
</dbReference>
<evidence type="ECO:0000313" key="4">
    <source>
        <dbReference type="Proteomes" id="UP001370758"/>
    </source>
</evidence>
<keyword evidence="4" id="KW-1185">Reference proteome</keyword>
<accession>A0AAV9VW40</accession>
<name>A0AAV9VW40_9PEZI</name>
<comment type="caution">
    <text evidence="3">The sequence shown here is derived from an EMBL/GenBank/DDBJ whole genome shotgun (WGS) entry which is preliminary data.</text>
</comment>
<reference evidence="3 4" key="1">
    <citation type="submission" date="2023-08" db="EMBL/GenBank/DDBJ databases">
        <authorList>
            <person name="Palmer J.M."/>
        </authorList>
    </citation>
    <scope>NUCLEOTIDE SEQUENCE [LARGE SCALE GENOMIC DNA]</scope>
    <source>
        <strain evidence="3 4">TWF481</strain>
    </source>
</reference>
<sequence>MDTDNQPIDTSQLGMRKPNAKNDHDGSVATSFAEHPSKRDQQPFQFNNSPAKRAKLSSSVNPLFFKKTPQIVGAGGGDETGLFHNAQLVDTSKKSLRRNYLEDGDKGNSFSGSMRLTGEANAVTEAITEKLTISNRREGPGNQDSSSIVDRGRRLSKTPPPFSIEFEDSNESPLPPAIKQRHASPDTIKRGLEEIYSSGKRKAHHERIDFGSTPDWSPTRKQFFDEVRDPIDHYYPAASMGTKDKGYRMFLERREALQQEIRLLEDELVVEKRREAVGKGLKETVATPDEVSSFITQCLALNDEEVARNVAIIKGARELEIDLRHKSPLENGPLQHGMKDLSALTFTDYNTSARVPNSDSLCRRFLQGYSHESLLHFKATIDVIPNSGPIVNSLGVEYSDWARTELGPTLSKLSAARNISIALYSISSYADLAKRRAECWIILQSRFYKFIPVATQSDLIIKPPRLPEGGSKIGRRLIVANLPRRKMTFRGRNALSNTQNSSEAEVCLSWHIDIKPTGESYSDVSASIKLLPDAADEILFTQQMSNLFKALVGEYGFKEGASRLLGTLFGIEWLS</sequence>
<feature type="compositionally biased region" description="Polar residues" evidence="2">
    <location>
        <begin position="1"/>
        <end position="13"/>
    </location>
</feature>
<feature type="coiled-coil region" evidence="1">
    <location>
        <begin position="247"/>
        <end position="274"/>
    </location>
</feature>